<proteinExistence type="predicted"/>
<feature type="domain" description="NADP-dependent oxidoreductase" evidence="1">
    <location>
        <begin position="15"/>
        <end position="315"/>
    </location>
</feature>
<dbReference type="RefSeq" id="WP_345235096.1">
    <property type="nucleotide sequence ID" value="NZ_BAABIQ010000044.1"/>
</dbReference>
<dbReference type="PRINTS" id="PR00069">
    <property type="entry name" value="ALDKETRDTASE"/>
</dbReference>
<sequence length="348" mass="38911">MKYAKLGNSGLIVSKLSFGAMTFGAHPSAPSVYKVDKENALRMIDQSLEAGINFFDTADGYADGQSEEMLGDILKIKRKEVIIATKVGFRTGDAIIQAGLSKQHILYACEQSLKRLKTDYIDLYILHKEDPFTPLEETLEALNYLIVSGKVRYIGFSNWSAWKAATAYQIQKSNGWATFCNGQMNYSLVGRDVEQDIIPFMQYAGIGMSVWSPLAGGFLSGKYTRENLKDTENRLSAFDLLPFDKEFGFQVIDTLEKLAQQHQASVSQIALAWLLTKPVISSIIIGASKISQLENNLQAIHITLSASEIALLDNLTKPRWLYPHWFNQQMIDAMTVSTIPTPQPNHHF</sequence>
<comment type="caution">
    <text evidence="2">The sequence shown here is derived from an EMBL/GenBank/DDBJ whole genome shotgun (WGS) entry which is preliminary data.</text>
</comment>
<dbReference type="SUPFAM" id="SSF51430">
    <property type="entry name" value="NAD(P)-linked oxidoreductase"/>
    <property type="match status" value="1"/>
</dbReference>
<organism evidence="2 3">
    <name type="scientific">Olivibacter ginsenosidimutans</name>
    <dbReference type="NCBI Taxonomy" id="1176537"/>
    <lineage>
        <taxon>Bacteria</taxon>
        <taxon>Pseudomonadati</taxon>
        <taxon>Bacteroidota</taxon>
        <taxon>Sphingobacteriia</taxon>
        <taxon>Sphingobacteriales</taxon>
        <taxon>Sphingobacteriaceae</taxon>
        <taxon>Olivibacter</taxon>
    </lineage>
</organism>
<accession>A0ABP9CBR2</accession>
<evidence type="ECO:0000259" key="1">
    <source>
        <dbReference type="Pfam" id="PF00248"/>
    </source>
</evidence>
<dbReference type="PANTHER" id="PTHR43364:SF18">
    <property type="entry name" value="OXIDOREDUCTASE"/>
    <property type="match status" value="1"/>
</dbReference>
<name>A0ABP9CBR2_9SPHI</name>
<dbReference type="InterPro" id="IPR020471">
    <property type="entry name" value="AKR"/>
</dbReference>
<dbReference type="InterPro" id="IPR050523">
    <property type="entry name" value="AKR_Detox_Biosynth"/>
</dbReference>
<dbReference type="Proteomes" id="UP001501411">
    <property type="component" value="Unassembled WGS sequence"/>
</dbReference>
<evidence type="ECO:0000313" key="2">
    <source>
        <dbReference type="EMBL" id="GAA4807684.1"/>
    </source>
</evidence>
<dbReference type="InterPro" id="IPR023210">
    <property type="entry name" value="NADP_OxRdtase_dom"/>
</dbReference>
<dbReference type="CDD" id="cd19091">
    <property type="entry name" value="AKR_PsAKR"/>
    <property type="match status" value="1"/>
</dbReference>
<dbReference type="InterPro" id="IPR036812">
    <property type="entry name" value="NAD(P)_OxRdtase_dom_sf"/>
</dbReference>
<reference evidence="3" key="1">
    <citation type="journal article" date="2019" name="Int. J. Syst. Evol. Microbiol.">
        <title>The Global Catalogue of Microorganisms (GCM) 10K type strain sequencing project: providing services to taxonomists for standard genome sequencing and annotation.</title>
        <authorList>
            <consortium name="The Broad Institute Genomics Platform"/>
            <consortium name="The Broad Institute Genome Sequencing Center for Infectious Disease"/>
            <person name="Wu L."/>
            <person name="Ma J."/>
        </authorList>
    </citation>
    <scope>NUCLEOTIDE SEQUENCE [LARGE SCALE GENOMIC DNA]</scope>
    <source>
        <strain evidence="3">JCM 18200</strain>
    </source>
</reference>
<evidence type="ECO:0000313" key="3">
    <source>
        <dbReference type="Proteomes" id="UP001501411"/>
    </source>
</evidence>
<dbReference type="PANTHER" id="PTHR43364">
    <property type="entry name" value="NADH-SPECIFIC METHYLGLYOXAL REDUCTASE-RELATED"/>
    <property type="match status" value="1"/>
</dbReference>
<dbReference type="EMBL" id="BAABIQ010000044">
    <property type="protein sequence ID" value="GAA4807684.1"/>
    <property type="molecule type" value="Genomic_DNA"/>
</dbReference>
<dbReference type="Gene3D" id="3.20.20.100">
    <property type="entry name" value="NADP-dependent oxidoreductase domain"/>
    <property type="match status" value="1"/>
</dbReference>
<protein>
    <submittedName>
        <fullName evidence="2">Aldo/keto reductase</fullName>
    </submittedName>
</protein>
<keyword evidence="3" id="KW-1185">Reference proteome</keyword>
<gene>
    <name evidence="2" type="ORF">GCM10023231_41140</name>
</gene>
<dbReference type="Pfam" id="PF00248">
    <property type="entry name" value="Aldo_ket_red"/>
    <property type="match status" value="1"/>
</dbReference>